<feature type="region of interest" description="Disordered" evidence="1">
    <location>
        <begin position="1"/>
        <end position="109"/>
    </location>
</feature>
<organism evidence="2 3">
    <name type="scientific">Allocoleopsis franciscana PCC 7113</name>
    <dbReference type="NCBI Taxonomy" id="1173027"/>
    <lineage>
        <taxon>Bacteria</taxon>
        <taxon>Bacillati</taxon>
        <taxon>Cyanobacteriota</taxon>
        <taxon>Cyanophyceae</taxon>
        <taxon>Coleofasciculales</taxon>
        <taxon>Coleofasciculaceae</taxon>
        <taxon>Allocoleopsis</taxon>
        <taxon>Allocoleopsis franciscana</taxon>
    </lineage>
</organism>
<dbReference type="HOGENOM" id="CLU_1128060_0_0_3"/>
<protein>
    <submittedName>
        <fullName evidence="2">Uncharacterized protein</fullName>
    </submittedName>
</protein>
<feature type="compositionally biased region" description="Polar residues" evidence="1">
    <location>
        <begin position="71"/>
        <end position="90"/>
    </location>
</feature>
<evidence type="ECO:0000313" key="3">
    <source>
        <dbReference type="Proteomes" id="UP000010471"/>
    </source>
</evidence>
<dbReference type="EMBL" id="CP003630">
    <property type="protein sequence ID" value="AFZ18789.1"/>
    <property type="molecule type" value="Genomic_DNA"/>
</dbReference>
<sequence>MIPMPTPDQPSKTSDLQPVRVVQLPPRPRSSPLVSSKPQSPQPDSTVSNAQSSRRLESISSSAISVPPSVNQPNVTETPSNRSSKLSETTVPKPEPAPTALPSNPPVASQPILDAEAAQSQFQVFITAVKTDNNFTTYSLLEILELFGQPGQIELFFNQQEEQKPGILEFQVLPDKSLEQVIQEIVQIELGDRQGFTLQEQQSYGSNKVFAATKHGFTRYIHVVPLNARSGSLLIIWDRPPSIAIQ</sequence>
<feature type="compositionally biased region" description="Pro residues" evidence="1">
    <location>
        <begin position="93"/>
        <end position="105"/>
    </location>
</feature>
<dbReference type="Proteomes" id="UP000010471">
    <property type="component" value="Chromosome"/>
</dbReference>
<reference evidence="2 3" key="1">
    <citation type="submission" date="2012-06" db="EMBL/GenBank/DDBJ databases">
        <title>Finished chromosome of genome of Microcoleus sp. PCC 7113.</title>
        <authorList>
            <consortium name="US DOE Joint Genome Institute"/>
            <person name="Gugger M."/>
            <person name="Coursin T."/>
            <person name="Rippka R."/>
            <person name="Tandeau De Marsac N."/>
            <person name="Huntemann M."/>
            <person name="Wei C.-L."/>
            <person name="Han J."/>
            <person name="Detter J.C."/>
            <person name="Han C."/>
            <person name="Tapia R."/>
            <person name="Chen A."/>
            <person name="Kyrpides N."/>
            <person name="Mavromatis K."/>
            <person name="Markowitz V."/>
            <person name="Szeto E."/>
            <person name="Ivanova N."/>
            <person name="Pagani I."/>
            <person name="Pati A."/>
            <person name="Goodwin L."/>
            <person name="Nordberg H.P."/>
            <person name="Cantor M.N."/>
            <person name="Hua S.X."/>
            <person name="Woyke T."/>
            <person name="Kerfeld C.A."/>
        </authorList>
    </citation>
    <scope>NUCLEOTIDE SEQUENCE [LARGE SCALE GENOMIC DNA]</scope>
    <source>
        <strain evidence="2 3">PCC 7113</strain>
    </source>
</reference>
<dbReference type="KEGG" id="mic:Mic7113_3018"/>
<evidence type="ECO:0000313" key="2">
    <source>
        <dbReference type="EMBL" id="AFZ18789.1"/>
    </source>
</evidence>
<feature type="compositionally biased region" description="Low complexity" evidence="1">
    <location>
        <begin position="16"/>
        <end position="36"/>
    </location>
</feature>
<feature type="compositionally biased region" description="Polar residues" evidence="1">
    <location>
        <begin position="37"/>
        <end position="51"/>
    </location>
</feature>
<dbReference type="AlphaFoldDB" id="K9WG87"/>
<evidence type="ECO:0000256" key="1">
    <source>
        <dbReference type="SAM" id="MobiDB-lite"/>
    </source>
</evidence>
<gene>
    <name evidence="2" type="ORF">Mic7113_3018</name>
</gene>
<keyword evidence="3" id="KW-1185">Reference proteome</keyword>
<accession>K9WG87</accession>
<proteinExistence type="predicted"/>
<name>K9WG87_9CYAN</name>
<feature type="compositionally biased region" description="Low complexity" evidence="1">
    <location>
        <begin position="58"/>
        <end position="69"/>
    </location>
</feature>